<evidence type="ECO:0000256" key="4">
    <source>
        <dbReference type="ARBA" id="ARBA00022705"/>
    </source>
</evidence>
<keyword evidence="2" id="KW-0808">Transferase</keyword>
<dbReference type="Proteomes" id="UP000034090">
    <property type="component" value="Unassembled WGS sequence"/>
</dbReference>
<evidence type="ECO:0000256" key="6">
    <source>
        <dbReference type="ARBA" id="ARBA00034754"/>
    </source>
</evidence>
<comment type="caution">
    <text evidence="8">The sequence shown here is derived from an EMBL/GenBank/DDBJ whole genome shotgun (WGS) entry which is preliminary data.</text>
</comment>
<dbReference type="SUPFAM" id="SSF48019">
    <property type="entry name" value="post-AAA+ oligomerization domain-like"/>
    <property type="match status" value="1"/>
</dbReference>
<evidence type="ECO:0000256" key="7">
    <source>
        <dbReference type="ARBA" id="ARBA00049244"/>
    </source>
</evidence>
<dbReference type="GO" id="GO:0003887">
    <property type="term" value="F:DNA-directed DNA polymerase activity"/>
    <property type="evidence" value="ECO:0007669"/>
    <property type="project" value="UniProtKB-KW"/>
</dbReference>
<dbReference type="STRING" id="1618578.UV74_C0013G0228"/>
<reference evidence="8 9" key="1">
    <citation type="journal article" date="2015" name="Nature">
        <title>rRNA introns, odd ribosomes, and small enigmatic genomes across a large radiation of phyla.</title>
        <authorList>
            <person name="Brown C.T."/>
            <person name="Hug L.A."/>
            <person name="Thomas B.C."/>
            <person name="Sharon I."/>
            <person name="Castelle C.J."/>
            <person name="Singh A."/>
            <person name="Wilkins M.J."/>
            <person name="Williams K.H."/>
            <person name="Banfield J.F."/>
        </authorList>
    </citation>
    <scope>NUCLEOTIDE SEQUENCE [LARGE SCALE GENOMIC DNA]</scope>
</reference>
<dbReference type="PANTHER" id="PTHR34388:SF1">
    <property type="entry name" value="DNA POLYMERASE III SUBUNIT DELTA"/>
    <property type="match status" value="1"/>
</dbReference>
<evidence type="ECO:0000256" key="3">
    <source>
        <dbReference type="ARBA" id="ARBA00022695"/>
    </source>
</evidence>
<dbReference type="AlphaFoldDB" id="A0A0G1FQ15"/>
<dbReference type="EMBL" id="LCFQ01000013">
    <property type="protein sequence ID" value="KKS97106.1"/>
    <property type="molecule type" value="Genomic_DNA"/>
</dbReference>
<keyword evidence="3" id="KW-0548">Nucleotidyltransferase</keyword>
<evidence type="ECO:0000256" key="1">
    <source>
        <dbReference type="ARBA" id="ARBA00012417"/>
    </source>
</evidence>
<evidence type="ECO:0000313" key="9">
    <source>
        <dbReference type="Proteomes" id="UP000034090"/>
    </source>
</evidence>
<evidence type="ECO:0000313" key="8">
    <source>
        <dbReference type="EMBL" id="KKS97106.1"/>
    </source>
</evidence>
<comment type="similarity">
    <text evidence="6">Belongs to the DNA polymerase HolA subunit family.</text>
</comment>
<gene>
    <name evidence="8" type="ORF">UV74_C0013G0228</name>
</gene>
<dbReference type="GO" id="GO:0006261">
    <property type="term" value="P:DNA-templated DNA replication"/>
    <property type="evidence" value="ECO:0007669"/>
    <property type="project" value="TreeGrafter"/>
</dbReference>
<dbReference type="GO" id="GO:0009360">
    <property type="term" value="C:DNA polymerase III complex"/>
    <property type="evidence" value="ECO:0007669"/>
    <property type="project" value="TreeGrafter"/>
</dbReference>
<protein>
    <recommendedName>
        <fullName evidence="1">DNA-directed DNA polymerase</fullName>
        <ecNumber evidence="1">2.7.7.7</ecNumber>
    </recommendedName>
</protein>
<accession>A0A0G1FQ15</accession>
<name>A0A0G1FQ15_9BACT</name>
<comment type="catalytic activity">
    <reaction evidence="7">
        <text>DNA(n) + a 2'-deoxyribonucleoside 5'-triphosphate = DNA(n+1) + diphosphate</text>
        <dbReference type="Rhea" id="RHEA:22508"/>
        <dbReference type="Rhea" id="RHEA-COMP:17339"/>
        <dbReference type="Rhea" id="RHEA-COMP:17340"/>
        <dbReference type="ChEBI" id="CHEBI:33019"/>
        <dbReference type="ChEBI" id="CHEBI:61560"/>
        <dbReference type="ChEBI" id="CHEBI:173112"/>
        <dbReference type="EC" id="2.7.7.7"/>
    </reaction>
</comment>
<keyword evidence="4" id="KW-0235">DNA replication</keyword>
<proteinExistence type="inferred from homology"/>
<evidence type="ECO:0000256" key="5">
    <source>
        <dbReference type="ARBA" id="ARBA00022932"/>
    </source>
</evidence>
<organism evidence="8 9">
    <name type="scientific">Candidatus Woesebacteria bacterium GW2011_GWB1_43_14</name>
    <dbReference type="NCBI Taxonomy" id="1618578"/>
    <lineage>
        <taxon>Bacteria</taxon>
        <taxon>Candidatus Woeseibacteriota</taxon>
    </lineage>
</organism>
<dbReference type="Gene3D" id="1.20.272.10">
    <property type="match status" value="1"/>
</dbReference>
<dbReference type="InterPro" id="IPR005790">
    <property type="entry name" value="DNA_polIII_delta"/>
</dbReference>
<dbReference type="InterPro" id="IPR008921">
    <property type="entry name" value="DNA_pol3_clamp-load_cplx_C"/>
</dbReference>
<keyword evidence="5" id="KW-0239">DNA-directed DNA polymerase</keyword>
<sequence length="225" mass="25635">MKLVLVHGDDVSKSRKRLLAIIENVKKRGWEVNRFSETNKESFLNKFTSGSLFAKNTLYVVENATKISAKDLQWIKKKGEVFPGSLLLYMKSQAPARFIKSLPQGAKLEEFALPKVIFNMLDSIIPGNSKTFNNLFHELVKRDGQEFVLAVLARHLRDLYWVSSNAVGLGYPSWRVSKLKRQSERLTAERIKAMIDKLSRVDILSKLGKEDLASGIDLVITRELR</sequence>
<dbReference type="GO" id="GO:0003677">
    <property type="term" value="F:DNA binding"/>
    <property type="evidence" value="ECO:0007669"/>
    <property type="project" value="InterPro"/>
</dbReference>
<dbReference type="EC" id="2.7.7.7" evidence="1"/>
<evidence type="ECO:0000256" key="2">
    <source>
        <dbReference type="ARBA" id="ARBA00022679"/>
    </source>
</evidence>
<dbReference type="PANTHER" id="PTHR34388">
    <property type="entry name" value="DNA POLYMERASE III SUBUNIT DELTA"/>
    <property type="match status" value="1"/>
</dbReference>